<organism evidence="1 2">
    <name type="scientific">Armillaria solidipes</name>
    <dbReference type="NCBI Taxonomy" id="1076256"/>
    <lineage>
        <taxon>Eukaryota</taxon>
        <taxon>Fungi</taxon>
        <taxon>Dikarya</taxon>
        <taxon>Basidiomycota</taxon>
        <taxon>Agaricomycotina</taxon>
        <taxon>Agaricomycetes</taxon>
        <taxon>Agaricomycetidae</taxon>
        <taxon>Agaricales</taxon>
        <taxon>Marasmiineae</taxon>
        <taxon>Physalacriaceae</taxon>
        <taxon>Armillaria</taxon>
    </lineage>
</organism>
<name>A0A2H3CM81_9AGAR</name>
<accession>A0A2H3CM81</accession>
<evidence type="ECO:0000313" key="1">
    <source>
        <dbReference type="EMBL" id="PBK76416.1"/>
    </source>
</evidence>
<keyword evidence="2" id="KW-1185">Reference proteome</keyword>
<dbReference type="Proteomes" id="UP000218334">
    <property type="component" value="Unassembled WGS sequence"/>
</dbReference>
<sequence>MPERPTISEADQVSEVVDCLTKTLPWQISCAACLQKVDFDDDDNDFSDDHLQALNICGKAIPNTSCWMIRLHALKRIEACRIKANHYERIKAKIPADTERTRKQDEELRLTPIEDAQAQAEVQTKAEVPVEAPAQRLARWDSGLGRARFTRDTWSKKKSVSLSMAA</sequence>
<gene>
    <name evidence="1" type="ORF">ARMSODRAFT_969132</name>
</gene>
<dbReference type="EMBL" id="KZ293416">
    <property type="protein sequence ID" value="PBK76416.1"/>
    <property type="molecule type" value="Genomic_DNA"/>
</dbReference>
<protein>
    <submittedName>
        <fullName evidence="1">Uncharacterized protein</fullName>
    </submittedName>
</protein>
<dbReference type="AlphaFoldDB" id="A0A2H3CM81"/>
<evidence type="ECO:0000313" key="2">
    <source>
        <dbReference type="Proteomes" id="UP000218334"/>
    </source>
</evidence>
<proteinExistence type="predicted"/>
<reference evidence="2" key="1">
    <citation type="journal article" date="2017" name="Nat. Ecol. Evol.">
        <title>Genome expansion and lineage-specific genetic innovations in the forest pathogenic fungi Armillaria.</title>
        <authorList>
            <person name="Sipos G."/>
            <person name="Prasanna A.N."/>
            <person name="Walter M.C."/>
            <person name="O'Connor E."/>
            <person name="Balint B."/>
            <person name="Krizsan K."/>
            <person name="Kiss B."/>
            <person name="Hess J."/>
            <person name="Varga T."/>
            <person name="Slot J."/>
            <person name="Riley R."/>
            <person name="Boka B."/>
            <person name="Rigling D."/>
            <person name="Barry K."/>
            <person name="Lee J."/>
            <person name="Mihaltcheva S."/>
            <person name="LaButti K."/>
            <person name="Lipzen A."/>
            <person name="Waldron R."/>
            <person name="Moloney N.M."/>
            <person name="Sperisen C."/>
            <person name="Kredics L."/>
            <person name="Vagvoelgyi C."/>
            <person name="Patrignani A."/>
            <person name="Fitzpatrick D."/>
            <person name="Nagy I."/>
            <person name="Doyle S."/>
            <person name="Anderson J.B."/>
            <person name="Grigoriev I.V."/>
            <person name="Gueldener U."/>
            <person name="Muensterkoetter M."/>
            <person name="Nagy L.G."/>
        </authorList>
    </citation>
    <scope>NUCLEOTIDE SEQUENCE [LARGE SCALE GENOMIC DNA]</scope>
    <source>
        <strain evidence="2">28-4</strain>
    </source>
</reference>